<accession>A0ACC2XUZ5</accession>
<sequence length="239" mass="26806">MAPDSYPPSIPDSSSSRASLDNEQSAMRSNRGRWTESRHRRSSTRYAPLDRFVPQVDRMSQLQLSIIEGSPYYEEKRAGKVVEEVNDAEEVDSPPTRKACGFNAPEFEGKGHQPNIASEIYSETDARGTYAHIHAESSHFTPLAFRATGVSTMTSSDADVVSVFDPLVQVLMTMNEKNRSGDTRHVTTKVLERLQEGCPELFIHSAFHNWPEYILAAEEAGIVTVGETWNRVQWLELSD</sequence>
<dbReference type="Proteomes" id="UP001234202">
    <property type="component" value="Unassembled WGS sequence"/>
</dbReference>
<organism evidence="1 2">
    <name type="scientific">Naganishia onofrii</name>
    <dbReference type="NCBI Taxonomy" id="1851511"/>
    <lineage>
        <taxon>Eukaryota</taxon>
        <taxon>Fungi</taxon>
        <taxon>Dikarya</taxon>
        <taxon>Basidiomycota</taxon>
        <taxon>Agaricomycotina</taxon>
        <taxon>Tremellomycetes</taxon>
        <taxon>Filobasidiales</taxon>
        <taxon>Filobasidiaceae</taxon>
        <taxon>Naganishia</taxon>
    </lineage>
</organism>
<comment type="caution">
    <text evidence="1">The sequence shown here is derived from an EMBL/GenBank/DDBJ whole genome shotgun (WGS) entry which is preliminary data.</text>
</comment>
<keyword evidence="2" id="KW-1185">Reference proteome</keyword>
<gene>
    <name evidence="1" type="ORF">QFC24_000138</name>
</gene>
<evidence type="ECO:0000313" key="1">
    <source>
        <dbReference type="EMBL" id="KAJ9127854.1"/>
    </source>
</evidence>
<evidence type="ECO:0000313" key="2">
    <source>
        <dbReference type="Proteomes" id="UP001234202"/>
    </source>
</evidence>
<protein>
    <submittedName>
        <fullName evidence="1">Uncharacterized protein</fullName>
    </submittedName>
</protein>
<proteinExistence type="predicted"/>
<reference evidence="1" key="1">
    <citation type="submission" date="2023-04" db="EMBL/GenBank/DDBJ databases">
        <title>Draft Genome sequencing of Naganishia species isolated from polar environments using Oxford Nanopore Technology.</title>
        <authorList>
            <person name="Leo P."/>
            <person name="Venkateswaran K."/>
        </authorList>
    </citation>
    <scope>NUCLEOTIDE SEQUENCE</scope>
    <source>
        <strain evidence="1">DBVPG 5303</strain>
    </source>
</reference>
<dbReference type="EMBL" id="JASBWV010000001">
    <property type="protein sequence ID" value="KAJ9127854.1"/>
    <property type="molecule type" value="Genomic_DNA"/>
</dbReference>
<name>A0ACC2XUZ5_9TREE</name>